<dbReference type="PANTHER" id="PTHR43877">
    <property type="entry name" value="AMINOALKYLPHOSPHONATE N-ACETYLTRANSFERASE-RELATED-RELATED"/>
    <property type="match status" value="1"/>
</dbReference>
<dbReference type="InterPro" id="IPR000182">
    <property type="entry name" value="GNAT_dom"/>
</dbReference>
<evidence type="ECO:0000256" key="2">
    <source>
        <dbReference type="ARBA" id="ARBA00023315"/>
    </source>
</evidence>
<name>A0A1H0IA86_HALAD</name>
<sequence>MKTIERVSIVEYEEKYAAGVAKMWNESRDNWGGDAVVTTAEDVVEKEAESTNLHLFLAVVDEEVVGYCGLSEYKEDTGALYIPLLNVHPGYHGLKIGKKLLLQAIDQTVEYGWPRLDLFTWPGNTKAVPLYKKCGFFWEDRDDATHLMNFMPQVLQIEALRPFFDKHDWYSTSMRPIEIKPDGRKEKGFTFYEYRWEAEDEFVRVQFERTGRGISLIETNDWRVEMEVPDFKLLENKDYPVIYRVENFTSEGLEVSLSGNSSSLVNEDLNEETMVESEWSTSSSVQVHVPDQEPSPWKTHPVIGADITINGRRLPLRTGVFPLQAGKVDVRTVQKYWRPRQKGTLYLDVESRMEEKTVWTIKCPHQKVVEWSQSSVEVEVEGKGRATIPVSVELLMNGFLNEEVEVDGRTEDGRAFSFRTKIALAFPGFGGKFGGDTDTEWYGYNGPYYVCIEKRNHMVSVGSVRSKEDPLLLMTPKLGHPFSEEFSKKMATSVEYIELAEAFVVKTSLESEAFPGIVLNSYYKIYGDGLVEIHHELINNGGNDYKNLHLLQPVFPKYKALALPEKDGVVIGTEALIPYTEYLRDKDLSERWLYTTNRAGDTFGIAWPKEATGRKDDWRFAFEYPLDQLPSGQKICRGPIQIGVNVTTHWSDWREMVLGEVDPLPEKPVFEVVPKEGFVSKTGDEVTHSFRSLLTPHVYGTLTIENDANSYRKEVKREDGVTAIDVPIVHERPGLTTLTGTFRSEGRNADFMTCQLVQGDQKVNVSQAEDRWTVDNGVLTFTASSSYFPGIYSLCHQGREFLHHQYPEAGPRSWWNPWGGGLRYVMDGVSPFSMMKEETKVESVSKEDHNGNHWTGICMATTFHEHEKMKGVTLKQYALTLPEVPVVAVYAEIEQGAPRTFAAEKIALEAFLKPDENLSSCYARIPTEGVFHTYYAGVEEYELESGPSVVIGSDGKKDHLMMIHSQTRKQAEMYMNQDVFLVESVHEWSASSQKAAAVRPTFFVIGEHEEPWKQHPFHRISFKGI</sequence>
<protein>
    <submittedName>
        <fullName evidence="4">Acetyltransferase (GNAT) family protein</fullName>
    </submittedName>
</protein>
<keyword evidence="5" id="KW-1185">Reference proteome</keyword>
<dbReference type="InterPro" id="IPR016181">
    <property type="entry name" value="Acyl_CoA_acyltransferase"/>
</dbReference>
<dbReference type="CDD" id="cd04301">
    <property type="entry name" value="NAT_SF"/>
    <property type="match status" value="1"/>
</dbReference>
<accession>A0A1H0IA86</accession>
<dbReference type="STRING" id="240303.SAMN05421677_10422"/>
<dbReference type="AlphaFoldDB" id="A0A1H0IA86"/>
<dbReference type="EMBL" id="FNIZ01000004">
    <property type="protein sequence ID" value="SDO28293.1"/>
    <property type="molecule type" value="Genomic_DNA"/>
</dbReference>
<dbReference type="RefSeq" id="WP_089651448.1">
    <property type="nucleotide sequence ID" value="NZ_FNIZ01000004.1"/>
</dbReference>
<evidence type="ECO:0000259" key="3">
    <source>
        <dbReference type="PROSITE" id="PS51186"/>
    </source>
</evidence>
<proteinExistence type="predicted"/>
<dbReference type="SUPFAM" id="SSF55729">
    <property type="entry name" value="Acyl-CoA N-acyltransferases (Nat)"/>
    <property type="match status" value="1"/>
</dbReference>
<feature type="domain" description="N-acetyltransferase" evidence="3">
    <location>
        <begin position="7"/>
        <end position="156"/>
    </location>
</feature>
<keyword evidence="1 4" id="KW-0808">Transferase</keyword>
<organism evidence="4 5">
    <name type="scientific">Halobacillus aidingensis</name>
    <dbReference type="NCBI Taxonomy" id="240303"/>
    <lineage>
        <taxon>Bacteria</taxon>
        <taxon>Bacillati</taxon>
        <taxon>Bacillota</taxon>
        <taxon>Bacilli</taxon>
        <taxon>Bacillales</taxon>
        <taxon>Bacillaceae</taxon>
        <taxon>Halobacillus</taxon>
    </lineage>
</organism>
<dbReference type="InterPro" id="IPR050832">
    <property type="entry name" value="Bact_Acetyltransf"/>
</dbReference>
<evidence type="ECO:0000313" key="4">
    <source>
        <dbReference type="EMBL" id="SDO28293.1"/>
    </source>
</evidence>
<dbReference type="Gene3D" id="3.40.630.30">
    <property type="match status" value="1"/>
</dbReference>
<dbReference type="PROSITE" id="PS51186">
    <property type="entry name" value="GNAT"/>
    <property type="match status" value="1"/>
</dbReference>
<keyword evidence="2" id="KW-0012">Acyltransferase</keyword>
<dbReference type="Pfam" id="PF00583">
    <property type="entry name" value="Acetyltransf_1"/>
    <property type="match status" value="1"/>
</dbReference>
<evidence type="ECO:0000256" key="1">
    <source>
        <dbReference type="ARBA" id="ARBA00022679"/>
    </source>
</evidence>
<gene>
    <name evidence="4" type="ORF">SAMN05421677_10422</name>
</gene>
<dbReference type="GO" id="GO:0016747">
    <property type="term" value="F:acyltransferase activity, transferring groups other than amino-acyl groups"/>
    <property type="evidence" value="ECO:0007669"/>
    <property type="project" value="InterPro"/>
</dbReference>
<evidence type="ECO:0000313" key="5">
    <source>
        <dbReference type="Proteomes" id="UP000198860"/>
    </source>
</evidence>
<dbReference type="Proteomes" id="UP000198860">
    <property type="component" value="Unassembled WGS sequence"/>
</dbReference>
<dbReference type="OrthoDB" id="9776689at2"/>
<reference evidence="5" key="1">
    <citation type="submission" date="2016-10" db="EMBL/GenBank/DDBJ databases">
        <authorList>
            <person name="Varghese N."/>
            <person name="Submissions S."/>
        </authorList>
    </citation>
    <scope>NUCLEOTIDE SEQUENCE [LARGE SCALE GENOMIC DNA]</scope>
    <source>
        <strain evidence="5">CGMCC 1.3703</strain>
    </source>
</reference>